<dbReference type="EMBL" id="BAABID010000003">
    <property type="protein sequence ID" value="GAA4718461.1"/>
    <property type="molecule type" value="Genomic_DNA"/>
</dbReference>
<gene>
    <name evidence="1" type="ORF">GCM10023216_03620</name>
</gene>
<dbReference type="Proteomes" id="UP001500956">
    <property type="component" value="Unassembled WGS sequence"/>
</dbReference>
<protein>
    <recommendedName>
        <fullName evidence="3">DUF3467 domain-containing protein</fullName>
    </recommendedName>
</protein>
<dbReference type="RefSeq" id="WP_172151770.1">
    <property type="nucleotide sequence ID" value="NZ_BAABID010000003.1"/>
</dbReference>
<evidence type="ECO:0008006" key="3">
    <source>
        <dbReference type="Google" id="ProtNLM"/>
    </source>
</evidence>
<keyword evidence="2" id="KW-1185">Reference proteome</keyword>
<evidence type="ECO:0000313" key="2">
    <source>
        <dbReference type="Proteomes" id="UP001500956"/>
    </source>
</evidence>
<dbReference type="InterPro" id="IPR021857">
    <property type="entry name" value="DUF3467"/>
</dbReference>
<dbReference type="Pfam" id="PF11950">
    <property type="entry name" value="DUF3467"/>
    <property type="match status" value="1"/>
</dbReference>
<comment type="caution">
    <text evidence="1">The sequence shown here is derived from an EMBL/GenBank/DDBJ whole genome shotgun (WGS) entry which is preliminary data.</text>
</comment>
<name>A0ABP8Y0E7_9MICO</name>
<accession>A0ABP8Y0E7</accession>
<evidence type="ECO:0000313" key="1">
    <source>
        <dbReference type="EMBL" id="GAA4718461.1"/>
    </source>
</evidence>
<organism evidence="1 2">
    <name type="scientific">Isoptericola chiayiensis</name>
    <dbReference type="NCBI Taxonomy" id="579446"/>
    <lineage>
        <taxon>Bacteria</taxon>
        <taxon>Bacillati</taxon>
        <taxon>Actinomycetota</taxon>
        <taxon>Actinomycetes</taxon>
        <taxon>Micrococcales</taxon>
        <taxon>Promicromonosporaceae</taxon>
        <taxon>Isoptericola</taxon>
    </lineage>
</organism>
<reference evidence="2" key="1">
    <citation type="journal article" date="2019" name="Int. J. Syst. Evol. Microbiol.">
        <title>The Global Catalogue of Microorganisms (GCM) 10K type strain sequencing project: providing services to taxonomists for standard genome sequencing and annotation.</title>
        <authorList>
            <consortium name="The Broad Institute Genomics Platform"/>
            <consortium name="The Broad Institute Genome Sequencing Center for Infectious Disease"/>
            <person name="Wu L."/>
            <person name="Ma J."/>
        </authorList>
    </citation>
    <scope>NUCLEOTIDE SEQUENCE [LARGE SCALE GENOMIC DNA]</scope>
    <source>
        <strain evidence="2">JCM 18063</strain>
    </source>
</reference>
<sequence>MASSELKLQVDLPTEHETGVPADFASVWHTSTSFVLDFVAAKSPAKPAVDQATGAQTGGRVMPARVVSRVRIPPQQVFELARALTQQLDAWERETGHKADGSGPKD</sequence>
<proteinExistence type="predicted"/>